<feature type="non-terminal residue" evidence="7">
    <location>
        <position position="1"/>
    </location>
</feature>
<dbReference type="Gene3D" id="1.10.1200.10">
    <property type="entry name" value="ACP-like"/>
    <property type="match status" value="1"/>
</dbReference>
<feature type="region of interest" description="Disordered" evidence="5">
    <location>
        <begin position="300"/>
        <end position="335"/>
    </location>
</feature>
<organism evidence="7 8">
    <name type="scientific">Streptomyces ardesiacus</name>
    <dbReference type="NCBI Taxonomy" id="285564"/>
    <lineage>
        <taxon>Bacteria</taxon>
        <taxon>Bacillati</taxon>
        <taxon>Actinomycetota</taxon>
        <taxon>Actinomycetes</taxon>
        <taxon>Kitasatosporales</taxon>
        <taxon>Streptomycetaceae</taxon>
        <taxon>Streptomyces</taxon>
    </lineage>
</organism>
<dbReference type="SUPFAM" id="SSF51735">
    <property type="entry name" value="NAD(P)-binding Rossmann-fold domains"/>
    <property type="match status" value="1"/>
</dbReference>
<feature type="compositionally biased region" description="Basic and acidic residues" evidence="5">
    <location>
        <begin position="306"/>
        <end position="335"/>
    </location>
</feature>
<dbReference type="SUPFAM" id="SSF47336">
    <property type="entry name" value="ACP-like"/>
    <property type="match status" value="1"/>
</dbReference>
<dbReference type="PANTHER" id="PTHR43775">
    <property type="entry name" value="FATTY ACID SYNTHASE"/>
    <property type="match status" value="1"/>
</dbReference>
<sequence length="335" mass="34598">GQASYAAANAFMDAFAVYRRGLGLPAQSLAWGLWSSEAGGMGAGLAGSDVRRISGTGMGTLSVAEGLALFDAAIGRSEPLLLPFPLDAAALREAGDHAPPLLSGLVAGTAPVTRAVAAQGESGSDLRETLRALPGEERESAVLALVRSEVATLLGHTDADAVAPDRAFSELGFDSLASVGLRNRLTLVTGLRLPATLVFDHPNARALSVYLAAELAPDDEADQGDGDEHGTEAEIREILRTIPLARLREAGLIESLLELADPAGPSDQGNDYGPGAEPAPTLIDEIDGMDADRLISLALQGSASGHDTEHPEYPDGHDGRHPGAGHTGDDTTREI</sequence>
<dbReference type="InterPro" id="IPR050091">
    <property type="entry name" value="PKS_NRPS_Biosynth_Enz"/>
</dbReference>
<feature type="domain" description="Carrier" evidence="6">
    <location>
        <begin position="140"/>
        <end position="215"/>
    </location>
</feature>
<dbReference type="EMBL" id="JBIVPC010000040">
    <property type="protein sequence ID" value="MFJ6041633.1"/>
    <property type="molecule type" value="Genomic_DNA"/>
</dbReference>
<dbReference type="PANTHER" id="PTHR43775:SF51">
    <property type="entry name" value="INACTIVE PHENOLPHTHIOCEROL SYNTHESIS POLYKETIDE SYNTHASE TYPE I PKS1-RELATED"/>
    <property type="match status" value="1"/>
</dbReference>
<keyword evidence="4" id="KW-0511">Multifunctional enzyme</keyword>
<dbReference type="SMART" id="SM01294">
    <property type="entry name" value="PKS_PP_betabranch"/>
    <property type="match status" value="1"/>
</dbReference>
<evidence type="ECO:0000256" key="2">
    <source>
        <dbReference type="ARBA" id="ARBA00022553"/>
    </source>
</evidence>
<keyword evidence="3" id="KW-0808">Transferase</keyword>
<dbReference type="InterPro" id="IPR036291">
    <property type="entry name" value="NAD(P)-bd_dom_sf"/>
</dbReference>
<evidence type="ECO:0000259" key="6">
    <source>
        <dbReference type="PROSITE" id="PS50075"/>
    </source>
</evidence>
<dbReference type="InterPro" id="IPR006162">
    <property type="entry name" value="Ppantetheine_attach_site"/>
</dbReference>
<evidence type="ECO:0000256" key="4">
    <source>
        <dbReference type="ARBA" id="ARBA00023268"/>
    </source>
</evidence>
<dbReference type="InterPro" id="IPR020806">
    <property type="entry name" value="PKS_PP-bd"/>
</dbReference>
<dbReference type="Proteomes" id="UP001617907">
    <property type="component" value="Unassembled WGS sequence"/>
</dbReference>
<evidence type="ECO:0000313" key="8">
    <source>
        <dbReference type="Proteomes" id="UP001617907"/>
    </source>
</evidence>
<dbReference type="InterPro" id="IPR036736">
    <property type="entry name" value="ACP-like_sf"/>
</dbReference>
<dbReference type="Pfam" id="PF00550">
    <property type="entry name" value="PP-binding"/>
    <property type="match status" value="1"/>
</dbReference>
<dbReference type="PROSITE" id="PS00012">
    <property type="entry name" value="PHOSPHOPANTETHEINE"/>
    <property type="match status" value="1"/>
</dbReference>
<name>A0ABW8HLL2_9ACTN</name>
<accession>A0ABW8HLL2</accession>
<comment type="caution">
    <text evidence="7">The sequence shown here is derived from an EMBL/GenBank/DDBJ whole genome shotgun (WGS) entry which is preliminary data.</text>
</comment>
<evidence type="ECO:0000256" key="3">
    <source>
        <dbReference type="ARBA" id="ARBA00022679"/>
    </source>
</evidence>
<keyword evidence="8" id="KW-1185">Reference proteome</keyword>
<protein>
    <submittedName>
        <fullName evidence="7">Beta-ketoacyl reductase</fullName>
    </submittedName>
</protein>
<reference evidence="7 8" key="1">
    <citation type="submission" date="2024-10" db="EMBL/GenBank/DDBJ databases">
        <title>The Natural Products Discovery Center: Release of the First 8490 Sequenced Strains for Exploring Actinobacteria Biosynthetic Diversity.</title>
        <authorList>
            <person name="Kalkreuter E."/>
            <person name="Kautsar S.A."/>
            <person name="Yang D."/>
            <person name="Bader C.D."/>
            <person name="Teijaro C.N."/>
            <person name="Fluegel L."/>
            <person name="Davis C.M."/>
            <person name="Simpson J.R."/>
            <person name="Lauterbach L."/>
            <person name="Steele A.D."/>
            <person name="Gui C."/>
            <person name="Meng S."/>
            <person name="Li G."/>
            <person name="Viehrig K."/>
            <person name="Ye F."/>
            <person name="Su P."/>
            <person name="Kiefer A.F."/>
            <person name="Nichols A."/>
            <person name="Cepeda A.J."/>
            <person name="Yan W."/>
            <person name="Fan B."/>
            <person name="Jiang Y."/>
            <person name="Adhikari A."/>
            <person name="Zheng C.-J."/>
            <person name="Schuster L."/>
            <person name="Cowan T.M."/>
            <person name="Smanski M.J."/>
            <person name="Chevrette M.G."/>
            <person name="De Carvalho L.P.S."/>
            <person name="Shen B."/>
        </authorList>
    </citation>
    <scope>NUCLEOTIDE SEQUENCE [LARGE SCALE GENOMIC DNA]</scope>
    <source>
        <strain evidence="7 8">NPDC093086</strain>
    </source>
</reference>
<keyword evidence="1" id="KW-0596">Phosphopantetheine</keyword>
<dbReference type="RefSeq" id="WP_401486287.1">
    <property type="nucleotide sequence ID" value="NZ_JBIVPC010000040.1"/>
</dbReference>
<dbReference type="SMART" id="SM00823">
    <property type="entry name" value="PKS_PP"/>
    <property type="match status" value="1"/>
</dbReference>
<dbReference type="PROSITE" id="PS50075">
    <property type="entry name" value="CARRIER"/>
    <property type="match status" value="1"/>
</dbReference>
<gene>
    <name evidence="7" type="ORF">ACIQFM_36020</name>
</gene>
<keyword evidence="2" id="KW-0597">Phosphoprotein</keyword>
<evidence type="ECO:0000256" key="5">
    <source>
        <dbReference type="SAM" id="MobiDB-lite"/>
    </source>
</evidence>
<dbReference type="Pfam" id="PF08659">
    <property type="entry name" value="KR"/>
    <property type="match status" value="1"/>
</dbReference>
<evidence type="ECO:0000313" key="7">
    <source>
        <dbReference type="EMBL" id="MFJ6041633.1"/>
    </source>
</evidence>
<dbReference type="InterPro" id="IPR009081">
    <property type="entry name" value="PP-bd_ACP"/>
</dbReference>
<feature type="region of interest" description="Disordered" evidence="5">
    <location>
        <begin position="260"/>
        <end position="279"/>
    </location>
</feature>
<proteinExistence type="predicted"/>
<evidence type="ECO:0000256" key="1">
    <source>
        <dbReference type="ARBA" id="ARBA00022450"/>
    </source>
</evidence>
<dbReference type="InterPro" id="IPR013968">
    <property type="entry name" value="PKS_KR"/>
</dbReference>
<dbReference type="Gene3D" id="3.40.50.720">
    <property type="entry name" value="NAD(P)-binding Rossmann-like Domain"/>
    <property type="match status" value="1"/>
</dbReference>